<dbReference type="SUPFAM" id="SSF53613">
    <property type="entry name" value="Ribokinase-like"/>
    <property type="match status" value="1"/>
</dbReference>
<accession>A0AAD2FW41</accession>
<comment type="caution">
    <text evidence="6">The sequence shown here is derived from an EMBL/GenBank/DDBJ whole genome shotgun (WGS) entry which is preliminary data.</text>
</comment>
<keyword evidence="2 4" id="KW-0808">Transferase</keyword>
<dbReference type="InterPro" id="IPR052562">
    <property type="entry name" value="Ketohexokinase-related"/>
</dbReference>
<dbReference type="AlphaFoldDB" id="A0AAD2FW41"/>
<feature type="domain" description="Carbohydrate kinase PfkB" evidence="5">
    <location>
        <begin position="14"/>
        <end position="211"/>
    </location>
</feature>
<evidence type="ECO:0000256" key="2">
    <source>
        <dbReference type="ARBA" id="ARBA00022679"/>
    </source>
</evidence>
<protein>
    <recommendedName>
        <fullName evidence="5">Carbohydrate kinase PfkB domain-containing protein</fullName>
    </recommendedName>
</protein>
<sequence length="437" mass="47907">MGKRNVENSDHNVILVVGAASLDRLLTVPNYPAPDAKIRSTDYNEVGGGNAANSASAIARLADAKCWKQDKKMIVKLLTKLGSDEVGKSIIKQLQDSNVDMSSPLFMIGPEGSKTSVCTILVDSESHTRTCIFTHGDCGELTVEDIQSVNIDDIFENVIHLHSDSRHTEAALALAREAKSRGIQVSLDCEKVRKDPSFDKLMEISDMIVINSNCLEPYLNRLEASLLGASNRPPMKAMNTKRELSFDDETLQIYMKSFVPNAFFSRWYPNTQRQCIVTHGSRGALHFRNVWTSTVPRSGDIDSNTLCIKRVGGAIRIEHDYTDSTEDQGEPFTCRNHYDVHQTGVLKNAHVVDTTGAGDAFIGAFLLAKYAGGYMPKQAMEFAAWVSGKKLEGFGAQSALPRGVDVDQQLGVLPKDVATSLCNLVGRQFNGKDDDSS</sequence>
<dbReference type="Proteomes" id="UP001295423">
    <property type="component" value="Unassembled WGS sequence"/>
</dbReference>
<dbReference type="PROSITE" id="PS00584">
    <property type="entry name" value="PFKB_KINASES_2"/>
    <property type="match status" value="1"/>
</dbReference>
<name>A0AAD2FW41_9STRA</name>
<feature type="domain" description="Carbohydrate kinase PfkB" evidence="5">
    <location>
        <begin position="347"/>
        <end position="401"/>
    </location>
</feature>
<gene>
    <name evidence="6" type="ORF">CYCCA115_LOCUS15116</name>
</gene>
<evidence type="ECO:0000256" key="1">
    <source>
        <dbReference type="ARBA" id="ARBA00010688"/>
    </source>
</evidence>
<dbReference type="Pfam" id="PF00294">
    <property type="entry name" value="PfkB"/>
    <property type="match status" value="2"/>
</dbReference>
<evidence type="ECO:0000256" key="3">
    <source>
        <dbReference type="ARBA" id="ARBA00022777"/>
    </source>
</evidence>
<dbReference type="GO" id="GO:0016301">
    <property type="term" value="F:kinase activity"/>
    <property type="evidence" value="ECO:0007669"/>
    <property type="project" value="UniProtKB-KW"/>
</dbReference>
<comment type="similarity">
    <text evidence="1 4">Belongs to the carbohydrate kinase PfkB family.</text>
</comment>
<dbReference type="Gene3D" id="3.40.1190.20">
    <property type="match status" value="1"/>
</dbReference>
<keyword evidence="3 4" id="KW-0418">Kinase</keyword>
<evidence type="ECO:0000313" key="6">
    <source>
        <dbReference type="EMBL" id="CAJ1954523.1"/>
    </source>
</evidence>
<dbReference type="InterPro" id="IPR002139">
    <property type="entry name" value="Ribo/fructo_kinase"/>
</dbReference>
<evidence type="ECO:0000256" key="4">
    <source>
        <dbReference type="RuleBase" id="RU003704"/>
    </source>
</evidence>
<dbReference type="EMBL" id="CAKOGP040001869">
    <property type="protein sequence ID" value="CAJ1954523.1"/>
    <property type="molecule type" value="Genomic_DNA"/>
</dbReference>
<dbReference type="InterPro" id="IPR011611">
    <property type="entry name" value="PfkB_dom"/>
</dbReference>
<dbReference type="InterPro" id="IPR029056">
    <property type="entry name" value="Ribokinase-like"/>
</dbReference>
<dbReference type="PANTHER" id="PTHR42774:SF3">
    <property type="entry name" value="KETOHEXOKINASE"/>
    <property type="match status" value="1"/>
</dbReference>
<organism evidence="6 7">
    <name type="scientific">Cylindrotheca closterium</name>
    <dbReference type="NCBI Taxonomy" id="2856"/>
    <lineage>
        <taxon>Eukaryota</taxon>
        <taxon>Sar</taxon>
        <taxon>Stramenopiles</taxon>
        <taxon>Ochrophyta</taxon>
        <taxon>Bacillariophyta</taxon>
        <taxon>Bacillariophyceae</taxon>
        <taxon>Bacillariophycidae</taxon>
        <taxon>Bacillariales</taxon>
        <taxon>Bacillariaceae</taxon>
        <taxon>Cylindrotheca</taxon>
    </lineage>
</organism>
<evidence type="ECO:0000313" key="7">
    <source>
        <dbReference type="Proteomes" id="UP001295423"/>
    </source>
</evidence>
<reference evidence="6" key="1">
    <citation type="submission" date="2023-08" db="EMBL/GenBank/DDBJ databases">
        <authorList>
            <person name="Audoor S."/>
            <person name="Bilcke G."/>
        </authorList>
    </citation>
    <scope>NUCLEOTIDE SEQUENCE</scope>
</reference>
<evidence type="ECO:0000259" key="5">
    <source>
        <dbReference type="Pfam" id="PF00294"/>
    </source>
</evidence>
<dbReference type="InterPro" id="IPR002173">
    <property type="entry name" value="Carboh/pur_kinase_PfkB_CS"/>
</dbReference>
<dbReference type="PRINTS" id="PR00990">
    <property type="entry name" value="RIBOKINASE"/>
</dbReference>
<dbReference type="PANTHER" id="PTHR42774">
    <property type="entry name" value="PHOSPHOTRANSFERASE SYSTEM TRANSPORT PROTEIN"/>
    <property type="match status" value="1"/>
</dbReference>
<proteinExistence type="inferred from homology"/>
<keyword evidence="7" id="KW-1185">Reference proteome</keyword>